<dbReference type="Gene3D" id="3.90.1010.10">
    <property type="match status" value="1"/>
</dbReference>
<dbReference type="EMBL" id="LSNE01000005">
    <property type="protein sequence ID" value="KXI28752.1"/>
    <property type="molecule type" value="Genomic_DNA"/>
</dbReference>
<evidence type="ECO:0000256" key="1">
    <source>
        <dbReference type="ARBA" id="ARBA00001933"/>
    </source>
</evidence>
<dbReference type="GO" id="GO:0031071">
    <property type="term" value="F:cysteine desulfurase activity"/>
    <property type="evidence" value="ECO:0007669"/>
    <property type="project" value="UniProtKB-EC"/>
</dbReference>
<reference evidence="10" key="1">
    <citation type="submission" date="2016-02" db="EMBL/GenBank/DDBJ databases">
        <authorList>
            <person name="Schultz-Johansen M."/>
            <person name="Glaring M.A."/>
            <person name="Bech P.K."/>
            <person name="Stougaard P."/>
        </authorList>
    </citation>
    <scope>NUCLEOTIDE SEQUENCE [LARGE SCALE GENOMIC DNA]</scope>
    <source>
        <strain evidence="10">S66</strain>
    </source>
</reference>
<evidence type="ECO:0000256" key="4">
    <source>
        <dbReference type="ARBA" id="ARBA00022679"/>
    </source>
</evidence>
<dbReference type="InterPro" id="IPR000192">
    <property type="entry name" value="Aminotrans_V_dom"/>
</dbReference>
<accession>A0A136A0K6</accession>
<dbReference type="SUPFAM" id="SSF82649">
    <property type="entry name" value="SufE/NifU"/>
    <property type="match status" value="1"/>
</dbReference>
<dbReference type="GO" id="GO:0006534">
    <property type="term" value="P:cysteine metabolic process"/>
    <property type="evidence" value="ECO:0007669"/>
    <property type="project" value="InterPro"/>
</dbReference>
<dbReference type="EC" id="2.8.1.7" evidence="3"/>
<dbReference type="PROSITE" id="PS00595">
    <property type="entry name" value="AA_TRANSFER_CLASS_5"/>
    <property type="match status" value="1"/>
</dbReference>
<dbReference type="GO" id="GO:0030170">
    <property type="term" value="F:pyridoxal phosphate binding"/>
    <property type="evidence" value="ECO:0007669"/>
    <property type="project" value="InterPro"/>
</dbReference>
<dbReference type="InterPro" id="IPR015421">
    <property type="entry name" value="PyrdxlP-dep_Trfase_major"/>
</dbReference>
<dbReference type="Pfam" id="PF02657">
    <property type="entry name" value="SufE"/>
    <property type="match status" value="1"/>
</dbReference>
<gene>
    <name evidence="9" type="ORF">AX660_11075</name>
</gene>
<feature type="domain" description="Aminotransferase class V" evidence="7">
    <location>
        <begin position="20"/>
        <end position="388"/>
    </location>
</feature>
<proteinExistence type="inferred from homology"/>
<organism evidence="9 10">
    <name type="scientific">Paraglaciecola hydrolytica</name>
    <dbReference type="NCBI Taxonomy" id="1799789"/>
    <lineage>
        <taxon>Bacteria</taxon>
        <taxon>Pseudomonadati</taxon>
        <taxon>Pseudomonadota</taxon>
        <taxon>Gammaproteobacteria</taxon>
        <taxon>Alteromonadales</taxon>
        <taxon>Alteromonadaceae</taxon>
        <taxon>Paraglaciecola</taxon>
    </lineage>
</organism>
<evidence type="ECO:0000256" key="6">
    <source>
        <dbReference type="ARBA" id="ARBA00050776"/>
    </source>
</evidence>
<comment type="cofactor">
    <cofactor evidence="1">
        <name>pyridoxal 5'-phosphate</name>
        <dbReference type="ChEBI" id="CHEBI:597326"/>
    </cofactor>
</comment>
<dbReference type="OrthoDB" id="9808002at2"/>
<dbReference type="SUPFAM" id="SSF53383">
    <property type="entry name" value="PLP-dependent transferases"/>
    <property type="match status" value="1"/>
</dbReference>
<dbReference type="Pfam" id="PF00266">
    <property type="entry name" value="Aminotran_5"/>
    <property type="match status" value="1"/>
</dbReference>
<evidence type="ECO:0000259" key="7">
    <source>
        <dbReference type="Pfam" id="PF00266"/>
    </source>
</evidence>
<dbReference type="InterPro" id="IPR010970">
    <property type="entry name" value="Cys_dSase_SufS"/>
</dbReference>
<evidence type="ECO:0000256" key="3">
    <source>
        <dbReference type="ARBA" id="ARBA00012239"/>
    </source>
</evidence>
<dbReference type="Gene3D" id="3.40.640.10">
    <property type="entry name" value="Type I PLP-dependent aspartate aminotransferase-like (Major domain)"/>
    <property type="match status" value="1"/>
</dbReference>
<evidence type="ECO:0000313" key="10">
    <source>
        <dbReference type="Proteomes" id="UP000070299"/>
    </source>
</evidence>
<sequence length="553" mass="60944">MIENPLRALFPQFTQANPVVYLDSAATSHKPQSVIDRTTEFYTAENSNVHRSSHQMAAHTTAQFEAVRKQVQQFIGAANSKEIIWTKGTTESINLVAACLTAQQLKPGSELLVSGLEHHANLVPWQQVAQRFSLSLKIMPVDKQGRLELNQALRLINTNTALVAIAQVSNALGNINPIAAIIAKAKTVGALTLVDGAQAVAHLKVNVQDLGCDFYVFSGHKMYGPTGIGVLYGKQTLLESLPPYQFGGEMIEHVSYQHSSFQTLPYKYEAGTPNIAGVMGLGAALNFMHEHRDVIDDIENQLYRYLINGLSQISGLRLWGEVDNSVAVQSFTVEGLSQQDLVILLNQQNIAIRAGHHCAMPLMQTLGIEGTLRVSLACYNTFDEIDYFLQALKSAITQLSTTPMQVKSGAFEPINVSETTTVKPLASQIKAARGWDQVYRQIMLAGRDLGRLPDTLKSAEYQVFGCESQVWLKCELHNNQLSLQGDSPSKIVRGLLAIIFEVLVEQTPEQIMQFKLNEYLADLGLAHHLSQSRGNGLMAVVEKINHFCETHLI</sequence>
<keyword evidence="4" id="KW-0808">Transferase</keyword>
<keyword evidence="5" id="KW-0663">Pyridoxal phosphate</keyword>
<dbReference type="NCBIfam" id="TIGR01979">
    <property type="entry name" value="sufS"/>
    <property type="match status" value="1"/>
</dbReference>
<dbReference type="STRING" id="1799789.AX660_11075"/>
<dbReference type="Gene3D" id="3.90.1150.10">
    <property type="entry name" value="Aspartate Aminotransferase, domain 1"/>
    <property type="match status" value="1"/>
</dbReference>
<dbReference type="AlphaFoldDB" id="A0A136A0K6"/>
<protein>
    <recommendedName>
        <fullName evidence="3">cysteine desulfurase</fullName>
        <ecNumber evidence="3">2.8.1.7</ecNumber>
    </recommendedName>
</protein>
<evidence type="ECO:0000313" key="9">
    <source>
        <dbReference type="EMBL" id="KXI28752.1"/>
    </source>
</evidence>
<evidence type="ECO:0000256" key="5">
    <source>
        <dbReference type="ARBA" id="ARBA00022898"/>
    </source>
</evidence>
<dbReference type="Proteomes" id="UP000070299">
    <property type="component" value="Unassembled WGS sequence"/>
</dbReference>
<dbReference type="InterPro" id="IPR020578">
    <property type="entry name" value="Aminotrans_V_PyrdxlP_BS"/>
</dbReference>
<dbReference type="PANTHER" id="PTHR43586:SF8">
    <property type="entry name" value="CYSTEINE DESULFURASE 1, CHLOROPLASTIC"/>
    <property type="match status" value="1"/>
</dbReference>
<comment type="caution">
    <text evidence="9">The sequence shown here is derived from an EMBL/GenBank/DDBJ whole genome shotgun (WGS) entry which is preliminary data.</text>
</comment>
<feature type="domain" description="Fe-S metabolism associated" evidence="8">
    <location>
        <begin position="428"/>
        <end position="545"/>
    </location>
</feature>
<evidence type="ECO:0000256" key="2">
    <source>
        <dbReference type="ARBA" id="ARBA00010447"/>
    </source>
</evidence>
<dbReference type="InterPro" id="IPR003808">
    <property type="entry name" value="Fe-S_metab-assoc_dom"/>
</dbReference>
<comment type="similarity">
    <text evidence="2">Belongs to the class-V pyridoxal-phosphate-dependent aminotransferase family. Csd subfamily.</text>
</comment>
<dbReference type="RefSeq" id="WP_068375413.1">
    <property type="nucleotide sequence ID" value="NZ_LSNE01000005.1"/>
</dbReference>
<evidence type="ECO:0000259" key="8">
    <source>
        <dbReference type="Pfam" id="PF02657"/>
    </source>
</evidence>
<dbReference type="InterPro" id="IPR015424">
    <property type="entry name" value="PyrdxlP-dep_Trfase"/>
</dbReference>
<keyword evidence="10" id="KW-1185">Reference proteome</keyword>
<dbReference type="InterPro" id="IPR015422">
    <property type="entry name" value="PyrdxlP-dep_Trfase_small"/>
</dbReference>
<comment type="catalytic activity">
    <reaction evidence="6">
        <text>(sulfur carrier)-H + L-cysteine = (sulfur carrier)-SH + L-alanine</text>
        <dbReference type="Rhea" id="RHEA:43892"/>
        <dbReference type="Rhea" id="RHEA-COMP:14737"/>
        <dbReference type="Rhea" id="RHEA-COMP:14739"/>
        <dbReference type="ChEBI" id="CHEBI:29917"/>
        <dbReference type="ChEBI" id="CHEBI:35235"/>
        <dbReference type="ChEBI" id="CHEBI:57972"/>
        <dbReference type="ChEBI" id="CHEBI:64428"/>
        <dbReference type="EC" id="2.8.1.7"/>
    </reaction>
</comment>
<dbReference type="PANTHER" id="PTHR43586">
    <property type="entry name" value="CYSTEINE DESULFURASE"/>
    <property type="match status" value="1"/>
</dbReference>
<dbReference type="CDD" id="cd06453">
    <property type="entry name" value="SufS_like"/>
    <property type="match status" value="1"/>
</dbReference>
<name>A0A136A0K6_9ALTE</name>